<reference evidence="5 6" key="1">
    <citation type="submission" date="2018-04" db="EMBL/GenBank/DDBJ databases">
        <authorList>
            <person name="Huttner S."/>
            <person name="Dainat J."/>
        </authorList>
    </citation>
    <scope>NUCLEOTIDE SEQUENCE [LARGE SCALE GENOMIC DNA]</scope>
</reference>
<accession>A0A446BKQ3</accession>
<protein>
    <recommendedName>
        <fullName evidence="3">Carboxylic ester hydrolase</fullName>
        <ecNumber evidence="3">3.1.1.-</ecNumber>
    </recommendedName>
</protein>
<dbReference type="PANTHER" id="PTHR11559">
    <property type="entry name" value="CARBOXYLESTERASE"/>
    <property type="match status" value="1"/>
</dbReference>
<dbReference type="InterPro" id="IPR002018">
    <property type="entry name" value="CarbesteraseB"/>
</dbReference>
<organism evidence="5 6">
    <name type="scientific">Thermothielavioides terrestris</name>
    <dbReference type="NCBI Taxonomy" id="2587410"/>
    <lineage>
        <taxon>Eukaryota</taxon>
        <taxon>Fungi</taxon>
        <taxon>Dikarya</taxon>
        <taxon>Ascomycota</taxon>
        <taxon>Pezizomycotina</taxon>
        <taxon>Sordariomycetes</taxon>
        <taxon>Sordariomycetidae</taxon>
        <taxon>Sordariales</taxon>
        <taxon>Chaetomiaceae</taxon>
        <taxon>Thermothielavioides</taxon>
    </lineage>
</organism>
<dbReference type="AlphaFoldDB" id="A0A446BKQ3"/>
<gene>
    <name evidence="5" type="ORF">TT172_LOCUS5503</name>
</gene>
<evidence type="ECO:0000256" key="3">
    <source>
        <dbReference type="RuleBase" id="RU361235"/>
    </source>
</evidence>
<evidence type="ECO:0000256" key="1">
    <source>
        <dbReference type="ARBA" id="ARBA00005964"/>
    </source>
</evidence>
<keyword evidence="2 3" id="KW-0378">Hydrolase</keyword>
<evidence type="ECO:0000256" key="2">
    <source>
        <dbReference type="ARBA" id="ARBA00022801"/>
    </source>
</evidence>
<dbReference type="InterPro" id="IPR019826">
    <property type="entry name" value="Carboxylesterase_B_AS"/>
</dbReference>
<sequence length="639" mass="67706">MAPKRWISVLVPASTLVLCALLAAGAAAGASDSTDLATQFVADLIANVTGLMQQQQAEVESSRSCSNDDPLVVDLGYAKYRGYHNATTGLNYWKGIPFAAPPTGNLRWQPPQMLPPNPDAPIVNASAFGPVCPQSPPSSAGPVGFIPGDEDCLYLNVYAPPQAVELPVLVWIHGGGYGLGDGRQDMADFINANNQSFLVVAIQYRLGAFGWLSSAEVKKRGVVNAGMLDQVFALAWVKTHVRRFGGDPDRVTISGESGGAGSVMYHGIALEGTLGDLLFRQGIAASPYLPFQYDYDDALPTKRYYTFAKFAGCPGSGDVFDCLVGKDTHTLQVASANVTQTAVHGYWGFWPVTDGSYIVNRPSQQLLTRRVNGQRVLVGHNANEGSFFVPRNITTEADLVNWLSGSEFPNLSPAQIDAILAANPNSAPTDPAGPHFATDGRGTAAGGDTVVQVAPDANGQLQRASNIYAEASFICPAYWLASAYARRGGGGGYAYAYQYSVPLAYHGADLGGYFGPATANQGADFVLAFRRIWGNFVVRGNPSVSAAVANGAAADAANRAAPNPAADWPVWTEREALFVNLNETGGTPYTTQLYWGPTVTQMAEPGLRNAFGLGSGVTWEGGRKARCDVYLSLADSIPL</sequence>
<dbReference type="GO" id="GO:0016787">
    <property type="term" value="F:hydrolase activity"/>
    <property type="evidence" value="ECO:0007669"/>
    <property type="project" value="UniProtKB-KW"/>
</dbReference>
<dbReference type="Gene3D" id="3.40.50.1820">
    <property type="entry name" value="alpha/beta hydrolase"/>
    <property type="match status" value="1"/>
</dbReference>
<keyword evidence="3" id="KW-0732">Signal</keyword>
<feature type="chain" id="PRO_5018823996" description="Carboxylic ester hydrolase" evidence="3">
    <location>
        <begin position="29"/>
        <end position="639"/>
    </location>
</feature>
<dbReference type="InterPro" id="IPR050309">
    <property type="entry name" value="Type-B_Carboxylest/Lipase"/>
</dbReference>
<dbReference type="InterPro" id="IPR029058">
    <property type="entry name" value="AB_hydrolase_fold"/>
</dbReference>
<dbReference type="PROSITE" id="PS00941">
    <property type="entry name" value="CARBOXYLESTERASE_B_2"/>
    <property type="match status" value="1"/>
</dbReference>
<dbReference type="EC" id="3.1.1.-" evidence="3"/>
<proteinExistence type="inferred from homology"/>
<comment type="similarity">
    <text evidence="1 3">Belongs to the type-B carboxylesterase/lipase family.</text>
</comment>
<feature type="domain" description="Carboxylesterase type B" evidence="4">
    <location>
        <begin position="72"/>
        <end position="580"/>
    </location>
</feature>
<dbReference type="Pfam" id="PF00135">
    <property type="entry name" value="COesterase"/>
    <property type="match status" value="1"/>
</dbReference>
<dbReference type="Proteomes" id="UP000289323">
    <property type="component" value="Unassembled WGS sequence"/>
</dbReference>
<evidence type="ECO:0000259" key="4">
    <source>
        <dbReference type="Pfam" id="PF00135"/>
    </source>
</evidence>
<dbReference type="EMBL" id="OUUZ01000009">
    <property type="protein sequence ID" value="SPQ23084.1"/>
    <property type="molecule type" value="Genomic_DNA"/>
</dbReference>
<name>A0A446BKQ3_9PEZI</name>
<evidence type="ECO:0000313" key="6">
    <source>
        <dbReference type="Proteomes" id="UP000289323"/>
    </source>
</evidence>
<evidence type="ECO:0000313" key="5">
    <source>
        <dbReference type="EMBL" id="SPQ23084.1"/>
    </source>
</evidence>
<dbReference type="PROSITE" id="PS00122">
    <property type="entry name" value="CARBOXYLESTERASE_B_1"/>
    <property type="match status" value="1"/>
</dbReference>
<dbReference type="InterPro" id="IPR019819">
    <property type="entry name" value="Carboxylesterase_B_CS"/>
</dbReference>
<dbReference type="SUPFAM" id="SSF53474">
    <property type="entry name" value="alpha/beta-Hydrolases"/>
    <property type="match status" value="1"/>
</dbReference>
<feature type="signal peptide" evidence="3">
    <location>
        <begin position="1"/>
        <end position="28"/>
    </location>
</feature>